<dbReference type="Proteomes" id="UP001218188">
    <property type="component" value="Unassembled WGS sequence"/>
</dbReference>
<feature type="non-terminal residue" evidence="1">
    <location>
        <position position="148"/>
    </location>
</feature>
<keyword evidence="2" id="KW-1185">Reference proteome</keyword>
<accession>A0AAD6SKP7</accession>
<dbReference type="EMBL" id="JARJCM010000098">
    <property type="protein sequence ID" value="KAJ7029731.1"/>
    <property type="molecule type" value="Genomic_DNA"/>
</dbReference>
<reference evidence="1" key="1">
    <citation type="submission" date="2023-03" db="EMBL/GenBank/DDBJ databases">
        <title>Massive genome expansion in bonnet fungi (Mycena s.s.) driven by repeated elements and novel gene families across ecological guilds.</title>
        <authorList>
            <consortium name="Lawrence Berkeley National Laboratory"/>
            <person name="Harder C.B."/>
            <person name="Miyauchi S."/>
            <person name="Viragh M."/>
            <person name="Kuo A."/>
            <person name="Thoen E."/>
            <person name="Andreopoulos B."/>
            <person name="Lu D."/>
            <person name="Skrede I."/>
            <person name="Drula E."/>
            <person name="Henrissat B."/>
            <person name="Morin E."/>
            <person name="Kohler A."/>
            <person name="Barry K."/>
            <person name="LaButti K."/>
            <person name="Morin E."/>
            <person name="Salamov A."/>
            <person name="Lipzen A."/>
            <person name="Mereny Z."/>
            <person name="Hegedus B."/>
            <person name="Baldrian P."/>
            <person name="Stursova M."/>
            <person name="Weitz H."/>
            <person name="Taylor A."/>
            <person name="Grigoriev I.V."/>
            <person name="Nagy L.G."/>
            <person name="Martin F."/>
            <person name="Kauserud H."/>
        </authorList>
    </citation>
    <scope>NUCLEOTIDE SEQUENCE</scope>
    <source>
        <strain evidence="1">CBHHK200</strain>
    </source>
</reference>
<protein>
    <submittedName>
        <fullName evidence="1">Uncharacterized protein</fullName>
    </submittedName>
</protein>
<organism evidence="1 2">
    <name type="scientific">Mycena alexandri</name>
    <dbReference type="NCBI Taxonomy" id="1745969"/>
    <lineage>
        <taxon>Eukaryota</taxon>
        <taxon>Fungi</taxon>
        <taxon>Dikarya</taxon>
        <taxon>Basidiomycota</taxon>
        <taxon>Agaricomycotina</taxon>
        <taxon>Agaricomycetes</taxon>
        <taxon>Agaricomycetidae</taxon>
        <taxon>Agaricales</taxon>
        <taxon>Marasmiineae</taxon>
        <taxon>Mycenaceae</taxon>
        <taxon>Mycena</taxon>
    </lineage>
</organism>
<name>A0AAD6SKP7_9AGAR</name>
<evidence type="ECO:0000313" key="1">
    <source>
        <dbReference type="EMBL" id="KAJ7029731.1"/>
    </source>
</evidence>
<dbReference type="AlphaFoldDB" id="A0AAD6SKP7"/>
<sequence>PKWVVEGKTLLESGTEAWGKGWVKLTGLWWQLEESTGFKSSAKGFAPSGRPDEVGHWVKCARKGEPHIVDVAAFASRWMTWWKGINPEWRVGPDQALKRAEDGPWEVMERPGVNGFLNVLICLQWWKDAGGDGNWAAAVEDVTWAMER</sequence>
<proteinExistence type="predicted"/>
<gene>
    <name evidence="1" type="ORF">C8F04DRAFT_962512</name>
</gene>
<evidence type="ECO:0000313" key="2">
    <source>
        <dbReference type="Proteomes" id="UP001218188"/>
    </source>
</evidence>
<comment type="caution">
    <text evidence="1">The sequence shown here is derived from an EMBL/GenBank/DDBJ whole genome shotgun (WGS) entry which is preliminary data.</text>
</comment>